<organism evidence="2 3">
    <name type="scientific">Chlorella vulgaris</name>
    <name type="common">Green alga</name>
    <dbReference type="NCBI Taxonomy" id="3077"/>
    <lineage>
        <taxon>Eukaryota</taxon>
        <taxon>Viridiplantae</taxon>
        <taxon>Chlorophyta</taxon>
        <taxon>core chlorophytes</taxon>
        <taxon>Trebouxiophyceae</taxon>
        <taxon>Chlorellales</taxon>
        <taxon>Chlorellaceae</taxon>
        <taxon>Chlorella clade</taxon>
        <taxon>Chlorella</taxon>
    </lineage>
</organism>
<accession>A0A9D4TR00</accession>
<dbReference type="OrthoDB" id="512027at2759"/>
<name>A0A9D4TR00_CHLVU</name>
<keyword evidence="3" id="KW-1185">Reference proteome</keyword>
<dbReference type="EMBL" id="SIDB01000005">
    <property type="protein sequence ID" value="KAI3432288.1"/>
    <property type="molecule type" value="Genomic_DNA"/>
</dbReference>
<dbReference type="Gene3D" id="2.130.10.30">
    <property type="entry name" value="Regulator of chromosome condensation 1/beta-lactamase-inhibitor protein II"/>
    <property type="match status" value="1"/>
</dbReference>
<evidence type="ECO:0000313" key="3">
    <source>
        <dbReference type="Proteomes" id="UP001055712"/>
    </source>
</evidence>
<evidence type="ECO:0000256" key="1">
    <source>
        <dbReference type="PROSITE-ProRule" id="PRU00235"/>
    </source>
</evidence>
<dbReference type="GO" id="GO:0005737">
    <property type="term" value="C:cytoplasm"/>
    <property type="evidence" value="ECO:0007669"/>
    <property type="project" value="TreeGrafter"/>
</dbReference>
<dbReference type="Pfam" id="PF00415">
    <property type="entry name" value="RCC1"/>
    <property type="match status" value="3"/>
</dbReference>
<sequence length="149" mass="14291">MPAGSGDSGELGTGGTSQSNIPVAVSGGLTFSHIAAGTSYSCGVLVNGSAFCWGTGGGGQLGNGLFGSSLTPTPVLGDYTFTRVTASSQSGASCGILTNTSALCWGDGNIGQMGSGVNQIVATPTAVAGGFSFQTVATGSQHSCAIVAS</sequence>
<reference evidence="2" key="1">
    <citation type="journal article" date="2019" name="Plant J.">
        <title>Chlorella vulgaris genome assembly and annotation reveals the molecular basis for metabolic acclimation to high light conditions.</title>
        <authorList>
            <person name="Cecchin M."/>
            <person name="Marcolungo L."/>
            <person name="Rossato M."/>
            <person name="Girolomoni L."/>
            <person name="Cosentino E."/>
            <person name="Cuine S."/>
            <person name="Li-Beisson Y."/>
            <person name="Delledonne M."/>
            <person name="Ballottari M."/>
        </authorList>
    </citation>
    <scope>NUCLEOTIDE SEQUENCE</scope>
    <source>
        <strain evidence="2">211/11P</strain>
    </source>
</reference>
<dbReference type="PROSITE" id="PS50012">
    <property type="entry name" value="RCC1_3"/>
    <property type="match status" value="1"/>
</dbReference>
<dbReference type="PANTHER" id="PTHR45982:SF1">
    <property type="entry name" value="REGULATOR OF CHROMOSOME CONDENSATION"/>
    <property type="match status" value="1"/>
</dbReference>
<dbReference type="PANTHER" id="PTHR45982">
    <property type="entry name" value="REGULATOR OF CHROMOSOME CONDENSATION"/>
    <property type="match status" value="1"/>
</dbReference>
<protein>
    <submittedName>
        <fullName evidence="2">Uncharacterized protein</fullName>
    </submittedName>
</protein>
<dbReference type="InterPro" id="IPR000408">
    <property type="entry name" value="Reg_chr_condens"/>
</dbReference>
<dbReference type="GO" id="GO:0005085">
    <property type="term" value="F:guanyl-nucleotide exchange factor activity"/>
    <property type="evidence" value="ECO:0007669"/>
    <property type="project" value="TreeGrafter"/>
</dbReference>
<gene>
    <name evidence="2" type="ORF">D9Q98_003848</name>
</gene>
<dbReference type="InterPro" id="IPR009091">
    <property type="entry name" value="RCC1/BLIP-II"/>
</dbReference>
<evidence type="ECO:0000313" key="2">
    <source>
        <dbReference type="EMBL" id="KAI3432288.1"/>
    </source>
</evidence>
<dbReference type="InterPro" id="IPR051553">
    <property type="entry name" value="Ran_GTPase-activating"/>
</dbReference>
<dbReference type="Proteomes" id="UP001055712">
    <property type="component" value="Unassembled WGS sequence"/>
</dbReference>
<feature type="repeat" description="RCC1" evidence="1">
    <location>
        <begin position="100"/>
        <end position="149"/>
    </location>
</feature>
<dbReference type="SUPFAM" id="SSF50985">
    <property type="entry name" value="RCC1/BLIP-II"/>
    <property type="match status" value="1"/>
</dbReference>
<proteinExistence type="predicted"/>
<comment type="caution">
    <text evidence="2">The sequence shown here is derived from an EMBL/GenBank/DDBJ whole genome shotgun (WGS) entry which is preliminary data.</text>
</comment>
<reference evidence="2" key="2">
    <citation type="submission" date="2020-11" db="EMBL/GenBank/DDBJ databases">
        <authorList>
            <person name="Cecchin M."/>
            <person name="Marcolungo L."/>
            <person name="Rossato M."/>
            <person name="Girolomoni L."/>
            <person name="Cosentino E."/>
            <person name="Cuine S."/>
            <person name="Li-Beisson Y."/>
            <person name="Delledonne M."/>
            <person name="Ballottari M."/>
        </authorList>
    </citation>
    <scope>NUCLEOTIDE SEQUENCE</scope>
    <source>
        <strain evidence="2">211/11P</strain>
        <tissue evidence="2">Whole cell</tissue>
    </source>
</reference>
<dbReference type="AlphaFoldDB" id="A0A9D4TR00"/>